<accession>A0AAJ1F594</accession>
<evidence type="ECO:0000313" key="2">
    <source>
        <dbReference type="EMBL" id="MCO5957500.1"/>
    </source>
</evidence>
<organism evidence="2 3">
    <name type="scientific">Ciceribacter sichuanensis</name>
    <dbReference type="NCBI Taxonomy" id="2949647"/>
    <lineage>
        <taxon>Bacteria</taxon>
        <taxon>Pseudomonadati</taxon>
        <taxon>Pseudomonadota</taxon>
        <taxon>Alphaproteobacteria</taxon>
        <taxon>Hyphomicrobiales</taxon>
        <taxon>Rhizobiaceae</taxon>
        <taxon>Ciceribacter</taxon>
    </lineage>
</organism>
<dbReference type="Pfam" id="PF09500">
    <property type="entry name" value="YiiD_C"/>
    <property type="match status" value="1"/>
</dbReference>
<feature type="domain" description="Thioesterase putative" evidence="1">
    <location>
        <begin position="10"/>
        <end position="150"/>
    </location>
</feature>
<dbReference type="AlphaFoldDB" id="A0AAJ1F594"/>
<reference evidence="2" key="1">
    <citation type="submission" date="2022-06" db="EMBL/GenBank/DDBJ databases">
        <authorList>
            <person name="Sun Q."/>
        </authorList>
    </citation>
    <scope>NUCLEOTIDE SEQUENCE</scope>
    <source>
        <strain evidence="2">S101</strain>
    </source>
</reference>
<proteinExistence type="predicted"/>
<dbReference type="NCBIfam" id="TIGR02447">
    <property type="entry name" value="yiiD_Cterm"/>
    <property type="match status" value="1"/>
</dbReference>
<evidence type="ECO:0000313" key="3">
    <source>
        <dbReference type="Proteomes" id="UP001155380"/>
    </source>
</evidence>
<gene>
    <name evidence="2" type="ORF">NBH21_12005</name>
</gene>
<comment type="caution">
    <text evidence="2">The sequence shown here is derived from an EMBL/GenBank/DDBJ whole genome shotgun (WGS) entry which is preliminary data.</text>
</comment>
<dbReference type="Proteomes" id="UP001155380">
    <property type="component" value="Unassembled WGS sequence"/>
</dbReference>
<protein>
    <submittedName>
        <fullName evidence="2">Thioesterase domain-containing protein</fullName>
    </submittedName>
</protein>
<dbReference type="RefSeq" id="WP_250913476.1">
    <property type="nucleotide sequence ID" value="NZ_JAMXLX010000003.1"/>
</dbReference>
<dbReference type="SUPFAM" id="SSF54637">
    <property type="entry name" value="Thioesterase/thiol ester dehydrase-isomerase"/>
    <property type="match status" value="1"/>
</dbReference>
<dbReference type="InterPro" id="IPR012660">
    <property type="entry name" value="YiiD_C"/>
</dbReference>
<sequence>MASPMMTPADLQAYLHDHIPISAAMHVRVLATEPDSITLQAPLAPNINHRETVFGGSASAVAILAAWSLVHLRLKSEGLESRVVIQHNSMDYLSPIGDDFTARSYLVDQDAWASFTRLLARRGRARILVAAVLQTDGVIAGRLEGEFVAFSNAGLR</sequence>
<evidence type="ECO:0000259" key="1">
    <source>
        <dbReference type="Pfam" id="PF09500"/>
    </source>
</evidence>
<dbReference type="InterPro" id="IPR029069">
    <property type="entry name" value="HotDog_dom_sf"/>
</dbReference>
<dbReference type="EMBL" id="JAMXLX010000003">
    <property type="protein sequence ID" value="MCO5957500.1"/>
    <property type="molecule type" value="Genomic_DNA"/>
</dbReference>
<name>A0AAJ1F594_9HYPH</name>
<dbReference type="Gene3D" id="3.10.129.10">
    <property type="entry name" value="Hotdog Thioesterase"/>
    <property type="match status" value="1"/>
</dbReference>